<proteinExistence type="predicted"/>
<dbReference type="GO" id="GO:0003676">
    <property type="term" value="F:nucleic acid binding"/>
    <property type="evidence" value="ECO:0007669"/>
    <property type="project" value="InterPro"/>
</dbReference>
<dbReference type="SUPFAM" id="SSF57756">
    <property type="entry name" value="Retrovirus zinc finger-like domains"/>
    <property type="match status" value="1"/>
</dbReference>
<dbReference type="AlphaFoldDB" id="S8DVS3"/>
<sequence>MLKVRNFSHRFQGEQKKRQKRVTTCKKCFKAGHNARTCKGSLKSEDQSELSPKQIEVPSKILVIVKGDKRYVTLRNLPQVMAWPPHEEDEPATMQSDGPVLQEQEQSYKALHEYGQITSDVFDAVLQYVFSILFVLD</sequence>
<dbReference type="Proteomes" id="UP000015453">
    <property type="component" value="Unassembled WGS sequence"/>
</dbReference>
<dbReference type="GO" id="GO:0008270">
    <property type="term" value="F:zinc ion binding"/>
    <property type="evidence" value="ECO:0007669"/>
    <property type="project" value="InterPro"/>
</dbReference>
<dbReference type="InterPro" id="IPR036875">
    <property type="entry name" value="Znf_CCHC_sf"/>
</dbReference>
<protein>
    <recommendedName>
        <fullName evidence="3">CCHC-type domain-containing protein</fullName>
    </recommendedName>
</protein>
<comment type="caution">
    <text evidence="1">The sequence shown here is derived from an EMBL/GenBank/DDBJ whole genome shotgun (WGS) entry which is preliminary data.</text>
</comment>
<evidence type="ECO:0000313" key="2">
    <source>
        <dbReference type="Proteomes" id="UP000015453"/>
    </source>
</evidence>
<keyword evidence="2" id="KW-1185">Reference proteome</keyword>
<reference evidence="1 2" key="1">
    <citation type="journal article" date="2013" name="BMC Genomics">
        <title>The miniature genome of a carnivorous plant Genlisea aurea contains a low number of genes and short non-coding sequences.</title>
        <authorList>
            <person name="Leushkin E.V."/>
            <person name="Sutormin R.A."/>
            <person name="Nabieva E.R."/>
            <person name="Penin A.A."/>
            <person name="Kondrashov A.S."/>
            <person name="Logacheva M.D."/>
        </authorList>
    </citation>
    <scope>NUCLEOTIDE SEQUENCE [LARGE SCALE GENOMIC DNA]</scope>
</reference>
<dbReference type="EMBL" id="AUSU01005091">
    <property type="protein sequence ID" value="EPS64017.1"/>
    <property type="molecule type" value="Genomic_DNA"/>
</dbReference>
<accession>S8DVS3</accession>
<evidence type="ECO:0008006" key="3">
    <source>
        <dbReference type="Google" id="ProtNLM"/>
    </source>
</evidence>
<name>S8DVS3_9LAMI</name>
<evidence type="ECO:0000313" key="1">
    <source>
        <dbReference type="EMBL" id="EPS64017.1"/>
    </source>
</evidence>
<gene>
    <name evidence="1" type="ORF">M569_10764</name>
</gene>
<organism evidence="1 2">
    <name type="scientific">Genlisea aurea</name>
    <dbReference type="NCBI Taxonomy" id="192259"/>
    <lineage>
        <taxon>Eukaryota</taxon>
        <taxon>Viridiplantae</taxon>
        <taxon>Streptophyta</taxon>
        <taxon>Embryophyta</taxon>
        <taxon>Tracheophyta</taxon>
        <taxon>Spermatophyta</taxon>
        <taxon>Magnoliopsida</taxon>
        <taxon>eudicotyledons</taxon>
        <taxon>Gunneridae</taxon>
        <taxon>Pentapetalae</taxon>
        <taxon>asterids</taxon>
        <taxon>lamiids</taxon>
        <taxon>Lamiales</taxon>
        <taxon>Lentibulariaceae</taxon>
        <taxon>Genlisea</taxon>
    </lineage>
</organism>